<sequence>MRSLFDILDSILSSGSLSLDQKVALLNDEDAIVRYAERELDVEIDTDAALQLQELGLQYAAQLKSDPTQWAQLKAQAKAQLD</sequence>
<dbReference type="EMBL" id="JAJHNU010000003">
    <property type="protein sequence ID" value="MDN4121763.1"/>
    <property type="molecule type" value="Genomic_DNA"/>
</dbReference>
<evidence type="ECO:0000313" key="1">
    <source>
        <dbReference type="EMBL" id="MDN4121763.1"/>
    </source>
</evidence>
<keyword evidence="2" id="KW-1185">Reference proteome</keyword>
<proteinExistence type="predicted"/>
<name>A0ABT8EKC8_9BURK</name>
<accession>A0ABT8EKC8</accession>
<comment type="caution">
    <text evidence="1">The sequence shown here is derived from an EMBL/GenBank/DDBJ whole genome shotgun (WGS) entry which is preliminary data.</text>
</comment>
<evidence type="ECO:0000313" key="2">
    <source>
        <dbReference type="Proteomes" id="UP001168613"/>
    </source>
</evidence>
<organism evidence="1 2">
    <name type="scientific">Alcaligenes endophyticus</name>
    <dbReference type="NCBI Taxonomy" id="1929088"/>
    <lineage>
        <taxon>Bacteria</taxon>
        <taxon>Pseudomonadati</taxon>
        <taxon>Pseudomonadota</taxon>
        <taxon>Betaproteobacteria</taxon>
        <taxon>Burkholderiales</taxon>
        <taxon>Alcaligenaceae</taxon>
        <taxon>Alcaligenes</taxon>
    </lineage>
</organism>
<gene>
    <name evidence="1" type="ORF">LMS43_10720</name>
</gene>
<reference evidence="1" key="1">
    <citation type="submission" date="2021-11" db="EMBL/GenBank/DDBJ databases">
        <title>Draft genome sequence of Alcaligenes endophyticus type strain CCUG 75668T.</title>
        <authorList>
            <person name="Salva-Serra F."/>
            <person name="Duran R.E."/>
            <person name="Seeger M."/>
            <person name="Moore E.R.B."/>
            <person name="Jaen-Luchoro D."/>
        </authorList>
    </citation>
    <scope>NUCLEOTIDE SEQUENCE</scope>
    <source>
        <strain evidence="1">CCUG 75668</strain>
    </source>
</reference>
<dbReference type="Proteomes" id="UP001168613">
    <property type="component" value="Unassembled WGS sequence"/>
</dbReference>
<dbReference type="RefSeq" id="WP_266123227.1">
    <property type="nucleotide sequence ID" value="NZ_JAJHNU010000003.1"/>
</dbReference>
<protein>
    <submittedName>
        <fullName evidence="1">Uncharacterized protein</fullName>
    </submittedName>
</protein>